<protein>
    <submittedName>
        <fullName evidence="3">Uncharacterized protein</fullName>
    </submittedName>
</protein>
<evidence type="ECO:0000256" key="1">
    <source>
        <dbReference type="SAM" id="MobiDB-lite"/>
    </source>
</evidence>
<sequence>MASHAGLDGVDGTQPLAPAALYPDPTAGLVTSDADISASAFAVRYDDVEVPIAQPVEADQEAIKAMTEAVLADIDESDSRPGGSTSGQQGGHRTGAPPGMMAAPQPASARMREAWRSYQSQGSSGDGISLPKPKLTPRTSNTGAVIVAVVLIVVFGLIALQVIGGIVGAIGGSLD</sequence>
<dbReference type="RefSeq" id="WP_345407209.1">
    <property type="nucleotide sequence ID" value="NZ_BAABLA010000123.1"/>
</dbReference>
<feature type="transmembrane region" description="Helical" evidence="2">
    <location>
        <begin position="144"/>
        <end position="170"/>
    </location>
</feature>
<feature type="compositionally biased region" description="Gly residues" evidence="1">
    <location>
        <begin position="84"/>
        <end position="93"/>
    </location>
</feature>
<keyword evidence="4" id="KW-1185">Reference proteome</keyword>
<reference evidence="4" key="1">
    <citation type="journal article" date="2019" name="Int. J. Syst. Evol. Microbiol.">
        <title>The Global Catalogue of Microorganisms (GCM) 10K type strain sequencing project: providing services to taxonomists for standard genome sequencing and annotation.</title>
        <authorList>
            <consortium name="The Broad Institute Genomics Platform"/>
            <consortium name="The Broad Institute Genome Sequencing Center for Infectious Disease"/>
            <person name="Wu L."/>
            <person name="Ma J."/>
        </authorList>
    </citation>
    <scope>NUCLEOTIDE SEQUENCE [LARGE SCALE GENOMIC DNA]</scope>
    <source>
        <strain evidence="4">KCTC 32255</strain>
    </source>
</reference>
<evidence type="ECO:0000256" key="2">
    <source>
        <dbReference type="SAM" id="Phobius"/>
    </source>
</evidence>
<dbReference type="Proteomes" id="UP001596337">
    <property type="component" value="Unassembled WGS sequence"/>
</dbReference>
<dbReference type="EMBL" id="JBHSXX010000001">
    <property type="protein sequence ID" value="MFC6866158.1"/>
    <property type="molecule type" value="Genomic_DNA"/>
</dbReference>
<keyword evidence="2" id="KW-0472">Membrane</keyword>
<accession>A0ABW2BTK1</accession>
<organism evidence="3 4">
    <name type="scientific">Haloechinothrix salitolerans</name>
    <dbReference type="NCBI Taxonomy" id="926830"/>
    <lineage>
        <taxon>Bacteria</taxon>
        <taxon>Bacillati</taxon>
        <taxon>Actinomycetota</taxon>
        <taxon>Actinomycetes</taxon>
        <taxon>Pseudonocardiales</taxon>
        <taxon>Pseudonocardiaceae</taxon>
        <taxon>Haloechinothrix</taxon>
    </lineage>
</organism>
<comment type="caution">
    <text evidence="3">The sequence shown here is derived from an EMBL/GenBank/DDBJ whole genome shotgun (WGS) entry which is preliminary data.</text>
</comment>
<keyword evidence="2" id="KW-1133">Transmembrane helix</keyword>
<keyword evidence="2" id="KW-0812">Transmembrane</keyword>
<evidence type="ECO:0000313" key="3">
    <source>
        <dbReference type="EMBL" id="MFC6866158.1"/>
    </source>
</evidence>
<evidence type="ECO:0000313" key="4">
    <source>
        <dbReference type="Proteomes" id="UP001596337"/>
    </source>
</evidence>
<feature type="compositionally biased region" description="Low complexity" evidence="1">
    <location>
        <begin position="95"/>
        <end position="107"/>
    </location>
</feature>
<gene>
    <name evidence="3" type="ORF">ACFQGD_03280</name>
</gene>
<proteinExistence type="predicted"/>
<feature type="region of interest" description="Disordered" evidence="1">
    <location>
        <begin position="74"/>
        <end position="135"/>
    </location>
</feature>
<name>A0ABW2BTK1_9PSEU</name>